<dbReference type="Proteomes" id="UP001175000">
    <property type="component" value="Unassembled WGS sequence"/>
</dbReference>
<feature type="compositionally biased region" description="Basic and acidic residues" evidence="4">
    <location>
        <begin position="88"/>
        <end position="100"/>
    </location>
</feature>
<feature type="region of interest" description="Disordered" evidence="4">
    <location>
        <begin position="67"/>
        <end position="215"/>
    </location>
</feature>
<accession>A0AA39X4J7</accession>
<gene>
    <name evidence="6" type="ORF">B0T14DRAFT_511887</name>
</gene>
<dbReference type="PROSITE" id="PS50172">
    <property type="entry name" value="BRCT"/>
    <property type="match status" value="1"/>
</dbReference>
<feature type="compositionally biased region" description="Basic and acidic residues" evidence="4">
    <location>
        <begin position="123"/>
        <end position="138"/>
    </location>
</feature>
<dbReference type="InterPro" id="IPR047249">
    <property type="entry name" value="BRCT_p53bp1-like_rpt1"/>
</dbReference>
<dbReference type="InterPro" id="IPR036420">
    <property type="entry name" value="BRCT_dom_sf"/>
</dbReference>
<feature type="region of interest" description="Disordered" evidence="4">
    <location>
        <begin position="306"/>
        <end position="543"/>
    </location>
</feature>
<feature type="domain" description="BRCT" evidence="5">
    <location>
        <begin position="761"/>
        <end position="897"/>
    </location>
</feature>
<dbReference type="SUPFAM" id="SSF52113">
    <property type="entry name" value="BRCT domain"/>
    <property type="match status" value="1"/>
</dbReference>
<dbReference type="FunFam" id="3.40.50.10190:FF:000083">
    <property type="entry name" value="DNA damage repair protein (Rad9)"/>
    <property type="match status" value="1"/>
</dbReference>
<keyword evidence="7" id="KW-1185">Reference proteome</keyword>
<dbReference type="GO" id="GO:0042393">
    <property type="term" value="F:histone binding"/>
    <property type="evidence" value="ECO:0007669"/>
    <property type="project" value="TreeGrafter"/>
</dbReference>
<feature type="compositionally biased region" description="Polar residues" evidence="4">
    <location>
        <begin position="718"/>
        <end position="735"/>
    </location>
</feature>
<dbReference type="Gene3D" id="3.40.50.10190">
    <property type="entry name" value="BRCT domain"/>
    <property type="match status" value="1"/>
</dbReference>
<feature type="compositionally biased region" description="Polar residues" evidence="4">
    <location>
        <begin position="306"/>
        <end position="326"/>
    </location>
</feature>
<dbReference type="EMBL" id="JAULSU010000002">
    <property type="protein sequence ID" value="KAK0627153.1"/>
    <property type="molecule type" value="Genomic_DNA"/>
</dbReference>
<keyword evidence="2" id="KW-0227">DNA damage</keyword>
<feature type="compositionally biased region" description="Polar residues" evidence="4">
    <location>
        <begin position="349"/>
        <end position="387"/>
    </location>
</feature>
<feature type="region of interest" description="Disordered" evidence="4">
    <location>
        <begin position="1005"/>
        <end position="1025"/>
    </location>
</feature>
<name>A0AA39X4J7_9PEZI</name>
<dbReference type="GO" id="GO:0045944">
    <property type="term" value="P:positive regulation of transcription by RNA polymerase II"/>
    <property type="evidence" value="ECO:0007669"/>
    <property type="project" value="TreeGrafter"/>
</dbReference>
<dbReference type="PANTHER" id="PTHR15321:SF3">
    <property type="entry name" value="TP53-BINDING PROTEIN 1"/>
    <property type="match status" value="1"/>
</dbReference>
<feature type="compositionally biased region" description="Basic and acidic residues" evidence="4">
    <location>
        <begin position="518"/>
        <end position="533"/>
    </location>
</feature>
<dbReference type="InterPro" id="IPR047252">
    <property type="entry name" value="TP53BP1-like"/>
</dbReference>
<evidence type="ECO:0000313" key="7">
    <source>
        <dbReference type="Proteomes" id="UP001175000"/>
    </source>
</evidence>
<comment type="caution">
    <text evidence="6">The sequence shown here is derived from an EMBL/GenBank/DDBJ whole genome shotgun (WGS) entry which is preliminary data.</text>
</comment>
<protein>
    <recommendedName>
        <fullName evidence="5">BRCT domain-containing protein</fullName>
    </recommendedName>
</protein>
<keyword evidence="3" id="KW-0539">Nucleus</keyword>
<comment type="subcellular location">
    <subcellularLocation>
        <location evidence="1">Nucleus</location>
    </subcellularLocation>
</comment>
<dbReference type="PANTHER" id="PTHR15321">
    <property type="entry name" value="TUMOR SUPPRESSOR P53-BINDING PROTEIN 1"/>
    <property type="match status" value="1"/>
</dbReference>
<feature type="compositionally biased region" description="Acidic residues" evidence="4">
    <location>
        <begin position="494"/>
        <end position="503"/>
    </location>
</feature>
<dbReference type="InterPro" id="IPR001357">
    <property type="entry name" value="BRCT_dom"/>
</dbReference>
<evidence type="ECO:0000256" key="1">
    <source>
        <dbReference type="ARBA" id="ARBA00004123"/>
    </source>
</evidence>
<feature type="compositionally biased region" description="Basic and acidic residues" evidence="4">
    <location>
        <begin position="604"/>
        <end position="617"/>
    </location>
</feature>
<evidence type="ECO:0000256" key="4">
    <source>
        <dbReference type="SAM" id="MobiDB-lite"/>
    </source>
</evidence>
<feature type="compositionally biased region" description="Polar residues" evidence="4">
    <location>
        <begin position="162"/>
        <end position="184"/>
    </location>
</feature>
<feature type="region of interest" description="Disordered" evidence="4">
    <location>
        <begin position="565"/>
        <end position="736"/>
    </location>
</feature>
<dbReference type="AlphaFoldDB" id="A0AA39X4J7"/>
<feature type="region of interest" description="Disordered" evidence="4">
    <location>
        <begin position="1"/>
        <end position="27"/>
    </location>
</feature>
<dbReference type="CDD" id="cd17745">
    <property type="entry name" value="BRCT_p53bp1_rpt1"/>
    <property type="match status" value="1"/>
</dbReference>
<dbReference type="GO" id="GO:0005634">
    <property type="term" value="C:nucleus"/>
    <property type="evidence" value="ECO:0007669"/>
    <property type="project" value="UniProtKB-SubCell"/>
</dbReference>
<dbReference type="GO" id="GO:0000077">
    <property type="term" value="P:DNA damage checkpoint signaling"/>
    <property type="evidence" value="ECO:0007669"/>
    <property type="project" value="TreeGrafter"/>
</dbReference>
<evidence type="ECO:0000256" key="2">
    <source>
        <dbReference type="ARBA" id="ARBA00022763"/>
    </source>
</evidence>
<feature type="compositionally biased region" description="Low complexity" evidence="4">
    <location>
        <begin position="478"/>
        <end position="487"/>
    </location>
</feature>
<evidence type="ECO:0000256" key="3">
    <source>
        <dbReference type="ARBA" id="ARBA00023242"/>
    </source>
</evidence>
<organism evidence="6 7">
    <name type="scientific">Immersiella caudata</name>
    <dbReference type="NCBI Taxonomy" id="314043"/>
    <lineage>
        <taxon>Eukaryota</taxon>
        <taxon>Fungi</taxon>
        <taxon>Dikarya</taxon>
        <taxon>Ascomycota</taxon>
        <taxon>Pezizomycotina</taxon>
        <taxon>Sordariomycetes</taxon>
        <taxon>Sordariomycetidae</taxon>
        <taxon>Sordariales</taxon>
        <taxon>Lasiosphaeriaceae</taxon>
        <taxon>Immersiella</taxon>
    </lineage>
</organism>
<feature type="compositionally biased region" description="Low complexity" evidence="4">
    <location>
        <begin position="635"/>
        <end position="686"/>
    </location>
</feature>
<proteinExistence type="predicted"/>
<feature type="compositionally biased region" description="Polar residues" evidence="4">
    <location>
        <begin position="67"/>
        <end position="87"/>
    </location>
</feature>
<reference evidence="6" key="1">
    <citation type="submission" date="2023-06" db="EMBL/GenBank/DDBJ databases">
        <title>Genome-scale phylogeny and comparative genomics of the fungal order Sordariales.</title>
        <authorList>
            <consortium name="Lawrence Berkeley National Laboratory"/>
            <person name="Hensen N."/>
            <person name="Bonometti L."/>
            <person name="Westerberg I."/>
            <person name="Brannstrom I.O."/>
            <person name="Guillou S."/>
            <person name="Cros-Aarteil S."/>
            <person name="Calhoun S."/>
            <person name="Haridas S."/>
            <person name="Kuo A."/>
            <person name="Mondo S."/>
            <person name="Pangilinan J."/>
            <person name="Riley R."/>
            <person name="Labutti K."/>
            <person name="Andreopoulos B."/>
            <person name="Lipzen A."/>
            <person name="Chen C."/>
            <person name="Yanf M."/>
            <person name="Daum C."/>
            <person name="Ng V."/>
            <person name="Clum A."/>
            <person name="Steindorff A."/>
            <person name="Ohm R."/>
            <person name="Martin F."/>
            <person name="Silar P."/>
            <person name="Natvig D."/>
            <person name="Lalanne C."/>
            <person name="Gautier V."/>
            <person name="Ament-Velasquez S.L."/>
            <person name="Kruys A."/>
            <person name="Hutchinson M.I."/>
            <person name="Powell A.J."/>
            <person name="Barry K."/>
            <person name="Miller A.N."/>
            <person name="Grigoriev I.V."/>
            <person name="Debuchy R."/>
            <person name="Gladieux P."/>
            <person name="Thoren M.H."/>
            <person name="Johannesson H."/>
        </authorList>
    </citation>
    <scope>NUCLEOTIDE SEQUENCE</scope>
    <source>
        <strain evidence="6">CBS 606.72</strain>
    </source>
</reference>
<evidence type="ECO:0000313" key="6">
    <source>
        <dbReference type="EMBL" id="KAK0627153.1"/>
    </source>
</evidence>
<sequence length="1059" mass="113692">MMAPPSGSVRQPEKRALEGTAESQDSQQVLEAYMKYVGIGLMSSSPPPGESIALPVPKQIASIKKTTNHQTNLAASGTSLNLPSSARGTRDVDGFDDTRHGLISPVSDARDTTSLETLQKPSRGRDAANRARAADARVAEPSARPGEGLGPSKKNPRKMDRSQSPTQSNGDRSSYGRYNQSLRRSSPIPRLLEDEKNDHAQASQGGTREEKTLCEDETGAVRFDFDADGTVKTTSSILEQSSVVDSGSQARPQNMATNNPFAPQTLQFPETPAHPAKNPFRHGRSQVLPTSQLFYATQFSSAVKLASPTSSRPSPDNFPQQNSISPNPLALVSSPTKARGLRSTPPYAPTSSPQVLPGTTSTGPNEPSSPLDVVSSNGPVIPDSQSPKVHRMRSVPQPMATYEPMGKSQERRSASLVQPTLARHVEDEEDDDGDSLSRRRKVKSRKEAALSKLTKISLPRNTKHDDVEVPSTTKGKQKAQAKAYLAQCHGSQETESEEEDEIADSQKPPKTAQPAVAPDEKSTRSDVDDHLAAEPDSIPDTAPCLLVASGSPLLVATQLVAVDDRADAIPETSPPPIRQEIREEPRPSSSNLPLALVQTQAKEAQPDVKKRQEKLEKTPTLQSSPPALSTRSRRAQASVSSTSSLSNLPSTPSISSSATPASRLSSNVKNVAASSSVTADSSPAPAKAKRRGAAGRLAKLNTGSKDSLKVPARRGRRLSSSADELSRSATTTPTFEPSIRHSRLSLSKSGRISSRAPSIQRGPKIFEGMAFAISFQSKRTGETNDQYNNRVEFATTIEKRIKQAGGRILEAGFDELFDVTPVKTATGSPSSLAQGEAELHLTEAGRSTGFTALIADGHSRKVKYMQALALGLPCLAGRWVTSCLERGEIVDWMPYLLCAGQSTFLGDAIRSRILTSYDASTAKLEGVIDRRKKLLSGSRILLVMKKALEGKKMAYVFLARILGASVSRVYSMEEARVEVKAEEDAGTPFNWVYVDGKDDAGDLFATPATGGGKKRKRASAVASTASTEPPLKKIRTLSDELVIQSLILGRLIEEGEMEE</sequence>
<evidence type="ECO:0000259" key="5">
    <source>
        <dbReference type="PROSITE" id="PS50172"/>
    </source>
</evidence>